<dbReference type="Pfam" id="PF01636">
    <property type="entry name" value="APH"/>
    <property type="match status" value="1"/>
</dbReference>
<proteinExistence type="predicted"/>
<keyword evidence="3" id="KW-1185">Reference proteome</keyword>
<evidence type="ECO:0000259" key="1">
    <source>
        <dbReference type="Pfam" id="PF01636"/>
    </source>
</evidence>
<protein>
    <submittedName>
        <fullName evidence="2">Phosphotransferase</fullName>
    </submittedName>
</protein>
<dbReference type="InterPro" id="IPR011009">
    <property type="entry name" value="Kinase-like_dom_sf"/>
</dbReference>
<feature type="domain" description="Aminoglycoside phosphotransferase" evidence="1">
    <location>
        <begin position="41"/>
        <end position="246"/>
    </location>
</feature>
<gene>
    <name evidence="2" type="ORF">NG665_06085</name>
</gene>
<evidence type="ECO:0000313" key="3">
    <source>
        <dbReference type="Proteomes" id="UP001056109"/>
    </source>
</evidence>
<dbReference type="Proteomes" id="UP001056109">
    <property type="component" value="Chromosome"/>
</dbReference>
<dbReference type="Gene3D" id="3.90.1200.10">
    <property type="match status" value="1"/>
</dbReference>
<evidence type="ECO:0000313" key="2">
    <source>
        <dbReference type="EMBL" id="USR78959.1"/>
    </source>
</evidence>
<dbReference type="EMBL" id="CP099547">
    <property type="protein sequence ID" value="USR78959.1"/>
    <property type="molecule type" value="Genomic_DNA"/>
</dbReference>
<organism evidence="2 3">
    <name type="scientific">Arcanobacterium pinnipediorum</name>
    <dbReference type="NCBI Taxonomy" id="1503041"/>
    <lineage>
        <taxon>Bacteria</taxon>
        <taxon>Bacillati</taxon>
        <taxon>Actinomycetota</taxon>
        <taxon>Actinomycetes</taxon>
        <taxon>Actinomycetales</taxon>
        <taxon>Actinomycetaceae</taxon>
        <taxon>Arcanobacterium</taxon>
    </lineage>
</organism>
<dbReference type="SUPFAM" id="SSF56112">
    <property type="entry name" value="Protein kinase-like (PK-like)"/>
    <property type="match status" value="1"/>
</dbReference>
<reference evidence="2" key="1">
    <citation type="submission" date="2022-06" db="EMBL/GenBank/DDBJ databases">
        <title>Complete Genome Sequence of Arcanobacterium pinnipediorum strain DSM 28752 isolated from a harbour seal.</title>
        <authorList>
            <person name="Borowiak M."/>
            <person name="Kreitlow A."/>
            <person name="Alssahen M."/>
            <person name="Malorny B."/>
            <person name="Laemmler C."/>
            <person name="Prenger-Berninghoff E."/>
            <person name="Siebert U."/>
            <person name="Ploetz M."/>
            <person name="Abdulmawjood A."/>
        </authorList>
    </citation>
    <scope>NUCLEOTIDE SEQUENCE</scope>
    <source>
        <strain evidence="2">DSM 28752</strain>
    </source>
</reference>
<accession>A0ABY5AI96</accession>
<dbReference type="InterPro" id="IPR002575">
    <property type="entry name" value="Aminoglycoside_PTrfase"/>
</dbReference>
<sequence>MKMSPYHLAALAVVAINGLNAVSIRGPYSSSPDYAYGGVLDSQGKHWIIKVPRNTHASTAIEAEAGLAPILVEQLRQGHLPFDVMRPAGFATVDHGRAIVYPRPLGKSIDFDHLSVAQAHELGRTLATIHQLQPATITDAGMPGYDSETVRRRLLTELHDADASGSIPAILLRRWENTIENPQLWNFRPAVVHGDIASDNILWSEGQVSCVLGFGEAHVGDPAQDFASLMSGIDESLFDAIVESYRNSLRETIDEHFFTRIVLLSEIALARWMMFGIRNHDKTIIDEAETMMDELAQDVAADPDLAPGPVWNVDTISDDLIPEDATDYEIRPGEQAD</sequence>
<dbReference type="RefSeq" id="WP_252672817.1">
    <property type="nucleotide sequence ID" value="NZ_CP099547.1"/>
</dbReference>
<name>A0ABY5AI96_9ACTO</name>